<feature type="compositionally biased region" description="Low complexity" evidence="1">
    <location>
        <begin position="285"/>
        <end position="297"/>
    </location>
</feature>
<feature type="compositionally biased region" description="Basic and acidic residues" evidence="1">
    <location>
        <begin position="558"/>
        <end position="570"/>
    </location>
</feature>
<feature type="compositionally biased region" description="Basic and acidic residues" evidence="1">
    <location>
        <begin position="28"/>
        <end position="44"/>
    </location>
</feature>
<evidence type="ECO:0000313" key="2">
    <source>
        <dbReference type="EMBL" id="CAI9100348.1"/>
    </source>
</evidence>
<organism evidence="2 3">
    <name type="scientific">Oldenlandia corymbosa var. corymbosa</name>
    <dbReference type="NCBI Taxonomy" id="529605"/>
    <lineage>
        <taxon>Eukaryota</taxon>
        <taxon>Viridiplantae</taxon>
        <taxon>Streptophyta</taxon>
        <taxon>Embryophyta</taxon>
        <taxon>Tracheophyta</taxon>
        <taxon>Spermatophyta</taxon>
        <taxon>Magnoliopsida</taxon>
        <taxon>eudicotyledons</taxon>
        <taxon>Gunneridae</taxon>
        <taxon>Pentapetalae</taxon>
        <taxon>asterids</taxon>
        <taxon>lamiids</taxon>
        <taxon>Gentianales</taxon>
        <taxon>Rubiaceae</taxon>
        <taxon>Rubioideae</taxon>
        <taxon>Spermacoceae</taxon>
        <taxon>Hedyotis-Oldenlandia complex</taxon>
        <taxon>Oldenlandia</taxon>
    </lineage>
</organism>
<evidence type="ECO:0000313" key="3">
    <source>
        <dbReference type="Proteomes" id="UP001161247"/>
    </source>
</evidence>
<name>A0AAV1D0J0_OLDCO</name>
<feature type="compositionally biased region" description="Basic and acidic residues" evidence="1">
    <location>
        <begin position="459"/>
        <end position="519"/>
    </location>
</feature>
<protein>
    <submittedName>
        <fullName evidence="2">OLC1v1037327C1</fullName>
    </submittedName>
</protein>
<keyword evidence="3" id="KW-1185">Reference proteome</keyword>
<feature type="region of interest" description="Disordered" evidence="1">
    <location>
        <begin position="273"/>
        <end position="297"/>
    </location>
</feature>
<feature type="region of interest" description="Disordered" evidence="1">
    <location>
        <begin position="28"/>
        <end position="57"/>
    </location>
</feature>
<proteinExistence type="predicted"/>
<feature type="region of interest" description="Disordered" evidence="1">
    <location>
        <begin position="456"/>
        <end position="592"/>
    </location>
</feature>
<sequence length="897" mass="101454">MPQDGPRSIVYRSFFSCEDPKGVVECKTSRKTKTDSHKLDEKVGHPKTQKNLSRSFSWNGERNDTISRVPTDQELHSPSTFQLMQISRGAEKLNQVIDTWSKDISLEKHSKDIAENLLKGALDLKESLAMLGKLQEASQVMAKLKKKQKDKGGGAKLDGGGIERTMSDRFGYASQRTVEFENPRFSVDGSARDCFDELREVIKESFARQNLLPKSYNEEKPYSDRPKSEFLLPPSSPDMLLLPKSFKEEKSYFDRTEADFSWDPSYQNHKLSKMSKESKAKSDCSQDLPSTSSSQSSHYFSYEFDSSDSSISKSLETKPKAPNVIAKLMGLEDISPKRLQSHPQKHYGKEKALNQGRLIFDIDLPKARRPPFVQKLDQHPRTLEELTETVQFKGLLSSSSPRRFEHLSDISDWRKGFASDVPPIVIIKPLPVSELKEEALRRPKLEDLDEKMLRKRKVKSELPPRPHNDREGALKSTEIRREVRAEKSPGKRPIQERASKDFGDAVARKGDKSIKRQENPHSAMNKASSPLKPRNQKKEVSQKMVNRNRKAIPNSSKPTEDETKKYRDASKALQSTKLKSASARKSEKEPNFSNVQVLKDQGATVDTMAECLTTSESSTGQKKNVGKEEQASELSEISVESEICSDDFPVDPVSQTVPDVTENLIIPSQQITGGEEKDIYEDLVNCNKSAAYPGDSSVILLLDSEFKEGAGNSISFYATDKKRYERNNTMRNLLLGSTSFVNHAEELFDIHSHRPTYSHTTSLHEYETDDSEVLLECAKELLGNRCLQCNFGVHPVPNTLIKESKIWIPLDQLVDEICDGIEYLRSYYKLGDKGLIVHKLHTVLQKDMWGKGVVTGAWDFGWSKGFTTPDEIDEVVVNIEHHILSDLFDDMLRDLAV</sequence>
<accession>A0AAV1D0J0</accession>
<gene>
    <name evidence="2" type="ORF">OLC1_LOCUS10203</name>
</gene>
<feature type="region of interest" description="Disordered" evidence="1">
    <location>
        <begin position="614"/>
        <end position="638"/>
    </location>
</feature>
<dbReference type="EMBL" id="OX459120">
    <property type="protein sequence ID" value="CAI9100348.1"/>
    <property type="molecule type" value="Genomic_DNA"/>
</dbReference>
<evidence type="ECO:0000256" key="1">
    <source>
        <dbReference type="SAM" id="MobiDB-lite"/>
    </source>
</evidence>
<reference evidence="2" key="1">
    <citation type="submission" date="2023-03" db="EMBL/GenBank/DDBJ databases">
        <authorList>
            <person name="Julca I."/>
        </authorList>
    </citation>
    <scope>NUCLEOTIDE SEQUENCE</scope>
</reference>
<dbReference type="Proteomes" id="UP001161247">
    <property type="component" value="Chromosome 3"/>
</dbReference>
<dbReference type="PANTHER" id="PTHR34282">
    <property type="entry name" value="OS01G0228800 PROTEIN-RELATED"/>
    <property type="match status" value="1"/>
</dbReference>
<feature type="compositionally biased region" description="Basic and acidic residues" evidence="1">
    <location>
        <begin position="274"/>
        <end position="284"/>
    </location>
</feature>
<dbReference type="AlphaFoldDB" id="A0AAV1D0J0"/>
<dbReference type="PANTHER" id="PTHR34282:SF2">
    <property type="entry name" value="DUF3741 DOMAIN-CONTAINING PROTEIN"/>
    <property type="match status" value="1"/>
</dbReference>